<dbReference type="KEGG" id="vg:23462507"/>
<protein>
    <submittedName>
        <fullName evidence="1">Uncharacterized protein</fullName>
    </submittedName>
</protein>
<organism evidence="1 2">
    <name type="scientific">Pandoravirus inopinatum</name>
    <dbReference type="NCBI Taxonomy" id="1605721"/>
    <lineage>
        <taxon>Viruses</taxon>
        <taxon>Pandoravirus</taxon>
    </lineage>
</organism>
<evidence type="ECO:0000313" key="1">
    <source>
        <dbReference type="EMBL" id="AJF97590.1"/>
    </source>
</evidence>
<dbReference type="RefSeq" id="YP_009119825.1">
    <property type="nucleotide sequence ID" value="NC_026440.1"/>
</dbReference>
<reference evidence="1 2" key="1">
    <citation type="journal article" date="2015" name="Parasitol. Res.">
        <title>Viruses in close associations with free-living amoebae.</title>
        <authorList>
            <person name="Scheid P."/>
        </authorList>
    </citation>
    <scope>NUCLEOTIDE SEQUENCE [LARGE SCALE GENOMIC DNA]</scope>
    <source>
        <strain evidence="1">KlaHel</strain>
    </source>
</reference>
<dbReference type="EMBL" id="KP136319">
    <property type="protein sequence ID" value="AJF97590.1"/>
    <property type="molecule type" value="Genomic_DNA"/>
</dbReference>
<proteinExistence type="predicted"/>
<accession>A0A0B5J702</accession>
<name>A0A0B5J702_9VIRU</name>
<evidence type="ECO:0000313" key="2">
    <source>
        <dbReference type="Proteomes" id="UP000202511"/>
    </source>
</evidence>
<dbReference type="GeneID" id="23462507"/>
<sequence length="99" mass="10211">MPAGAPDGDGVAVELLGRWTRPAPPGFRATTQEMPNSAKSTAESLVCPCSSIKARPGDAESLALGMQIHAIGPEVAIAPKPPRALVVEYGRCQLATCEA</sequence>
<dbReference type="Proteomes" id="UP000202511">
    <property type="component" value="Segment"/>
</dbReference>